<accession>A0ABD1DS59</accession>
<comment type="caution">
    <text evidence="3">The sequence shown here is derived from an EMBL/GenBank/DDBJ whole genome shotgun (WGS) entry which is preliminary data.</text>
</comment>
<evidence type="ECO:0000256" key="1">
    <source>
        <dbReference type="SAM" id="Coils"/>
    </source>
</evidence>
<organism evidence="3 4">
    <name type="scientific">Culex pipiens pipiens</name>
    <name type="common">Northern house mosquito</name>
    <dbReference type="NCBI Taxonomy" id="38569"/>
    <lineage>
        <taxon>Eukaryota</taxon>
        <taxon>Metazoa</taxon>
        <taxon>Ecdysozoa</taxon>
        <taxon>Arthropoda</taxon>
        <taxon>Hexapoda</taxon>
        <taxon>Insecta</taxon>
        <taxon>Pterygota</taxon>
        <taxon>Neoptera</taxon>
        <taxon>Endopterygota</taxon>
        <taxon>Diptera</taxon>
        <taxon>Nematocera</taxon>
        <taxon>Culicoidea</taxon>
        <taxon>Culicidae</taxon>
        <taxon>Culicinae</taxon>
        <taxon>Culicini</taxon>
        <taxon>Culex</taxon>
        <taxon>Culex</taxon>
    </lineage>
</organism>
<feature type="region of interest" description="Disordered" evidence="2">
    <location>
        <begin position="114"/>
        <end position="136"/>
    </location>
</feature>
<feature type="coiled-coil region" evidence="1">
    <location>
        <begin position="45"/>
        <end position="72"/>
    </location>
</feature>
<dbReference type="Proteomes" id="UP001562425">
    <property type="component" value="Unassembled WGS sequence"/>
</dbReference>
<keyword evidence="4" id="KW-1185">Reference proteome</keyword>
<gene>
    <name evidence="3" type="ORF">pipiens_019822</name>
</gene>
<name>A0ABD1DS59_CULPP</name>
<dbReference type="EMBL" id="JBEHCU010003289">
    <property type="protein sequence ID" value="KAL1402259.1"/>
    <property type="molecule type" value="Genomic_DNA"/>
</dbReference>
<reference evidence="3 4" key="1">
    <citation type="submission" date="2024-05" db="EMBL/GenBank/DDBJ databases">
        <title>Culex pipiens pipiens assembly and annotation.</title>
        <authorList>
            <person name="Alout H."/>
            <person name="Durand T."/>
        </authorList>
    </citation>
    <scope>NUCLEOTIDE SEQUENCE [LARGE SCALE GENOMIC DNA]</scope>
    <source>
        <strain evidence="3">HA-2024</strain>
        <tissue evidence="3">Whole body</tissue>
    </source>
</reference>
<dbReference type="AlphaFoldDB" id="A0ABD1DS59"/>
<feature type="compositionally biased region" description="Pro residues" evidence="2">
    <location>
        <begin position="121"/>
        <end position="132"/>
    </location>
</feature>
<sequence length="216" mass="23244">MTVDSSILAGTLTLSQENSIDSNRSSDREVSPDLVDHHTSSLAMIQHTTQKLQSLTHELNQSDEELENNIKNTKRIAAAAAAAAASPDSVSSSLFINGNSNSYNFQPIVPEQPTAAAAVPPAAPPSPSPTPPSRHHQQLVNEIDENTSRIVKIESYLEDVVDGRIGATTAPPRIAKPIPVADTGFGSADLMMESVDLSGNLDSIFKYIKHFLRRHI</sequence>
<evidence type="ECO:0000313" key="3">
    <source>
        <dbReference type="EMBL" id="KAL1402259.1"/>
    </source>
</evidence>
<evidence type="ECO:0000313" key="4">
    <source>
        <dbReference type="Proteomes" id="UP001562425"/>
    </source>
</evidence>
<keyword evidence="1" id="KW-0175">Coiled coil</keyword>
<evidence type="ECO:0000256" key="2">
    <source>
        <dbReference type="SAM" id="MobiDB-lite"/>
    </source>
</evidence>
<proteinExistence type="predicted"/>
<protein>
    <submittedName>
        <fullName evidence="3">Uncharacterized protein</fullName>
    </submittedName>
</protein>